<accession>A0ABP8PWA5</accession>
<evidence type="ECO:0000313" key="1">
    <source>
        <dbReference type="EMBL" id="GAA4493303.1"/>
    </source>
</evidence>
<sequence length="101" mass="11553">MSRRKGLSLDLVIGAGSLLDMCPAGDEHGDSYLHEYERRVRPVGKKIPSHLVYIDKLTVELTVNKMNDEESLRSDWISIGRDMEKAFESYDRERRSQKVAG</sequence>
<dbReference type="Proteomes" id="UP001501321">
    <property type="component" value="Unassembled WGS sequence"/>
</dbReference>
<gene>
    <name evidence="1" type="ORF">GCM10023095_03260</name>
</gene>
<protein>
    <submittedName>
        <fullName evidence="1">Uncharacterized protein</fullName>
    </submittedName>
</protein>
<reference evidence="2" key="1">
    <citation type="journal article" date="2019" name="Int. J. Syst. Evol. Microbiol.">
        <title>The Global Catalogue of Microorganisms (GCM) 10K type strain sequencing project: providing services to taxonomists for standard genome sequencing and annotation.</title>
        <authorList>
            <consortium name="The Broad Institute Genomics Platform"/>
            <consortium name="The Broad Institute Genome Sequencing Center for Infectious Disease"/>
            <person name="Wu L."/>
            <person name="Ma J."/>
        </authorList>
    </citation>
    <scope>NUCLEOTIDE SEQUENCE [LARGE SCALE GENOMIC DNA]</scope>
    <source>
        <strain evidence="2">JCM 32226</strain>
    </source>
</reference>
<dbReference type="RefSeq" id="WP_345009397.1">
    <property type="nucleotide sequence ID" value="NZ_BAABFC010000001.1"/>
</dbReference>
<name>A0ABP8PWA5_9GAMM</name>
<organism evidence="1 2">
    <name type="scientific">Pseudaeromonas paramecii</name>
    <dbReference type="NCBI Taxonomy" id="2138166"/>
    <lineage>
        <taxon>Bacteria</taxon>
        <taxon>Pseudomonadati</taxon>
        <taxon>Pseudomonadota</taxon>
        <taxon>Gammaproteobacteria</taxon>
        <taxon>Aeromonadales</taxon>
        <taxon>Aeromonadaceae</taxon>
        <taxon>Pseudaeromonas</taxon>
    </lineage>
</organism>
<comment type="caution">
    <text evidence="1">The sequence shown here is derived from an EMBL/GenBank/DDBJ whole genome shotgun (WGS) entry which is preliminary data.</text>
</comment>
<evidence type="ECO:0000313" key="2">
    <source>
        <dbReference type="Proteomes" id="UP001501321"/>
    </source>
</evidence>
<keyword evidence="2" id="KW-1185">Reference proteome</keyword>
<dbReference type="EMBL" id="BAABFC010000001">
    <property type="protein sequence ID" value="GAA4493303.1"/>
    <property type="molecule type" value="Genomic_DNA"/>
</dbReference>
<proteinExistence type="predicted"/>